<dbReference type="Proteomes" id="UP001596435">
    <property type="component" value="Unassembled WGS sequence"/>
</dbReference>
<reference evidence="2" key="1">
    <citation type="journal article" date="2019" name="Int. J. Syst. Evol. Microbiol.">
        <title>The Global Catalogue of Microorganisms (GCM) 10K type strain sequencing project: providing services to taxonomists for standard genome sequencing and annotation.</title>
        <authorList>
            <consortium name="The Broad Institute Genomics Platform"/>
            <consortium name="The Broad Institute Genome Sequencing Center for Infectious Disease"/>
            <person name="Wu L."/>
            <person name="Ma J."/>
        </authorList>
    </citation>
    <scope>NUCLEOTIDE SEQUENCE [LARGE SCALE GENOMIC DNA]</scope>
    <source>
        <strain evidence="2">CGMCC 1.12859</strain>
    </source>
</reference>
<evidence type="ECO:0000313" key="1">
    <source>
        <dbReference type="EMBL" id="MFC7180027.1"/>
    </source>
</evidence>
<evidence type="ECO:0008006" key="3">
    <source>
        <dbReference type="Google" id="ProtNLM"/>
    </source>
</evidence>
<protein>
    <recommendedName>
        <fullName evidence="3">DUF4034 domain-containing protein</fullName>
    </recommendedName>
</protein>
<dbReference type="RefSeq" id="WP_345705899.1">
    <property type="nucleotide sequence ID" value="NZ_BAABKV010000001.1"/>
</dbReference>
<accession>A0ABW2FV67</accession>
<name>A0ABW2FV67_9ACTN</name>
<organism evidence="1 2">
    <name type="scientific">Kitasatospora paranensis</name>
    <dbReference type="NCBI Taxonomy" id="258053"/>
    <lineage>
        <taxon>Bacteria</taxon>
        <taxon>Bacillati</taxon>
        <taxon>Actinomycetota</taxon>
        <taxon>Actinomycetes</taxon>
        <taxon>Kitasatosporales</taxon>
        <taxon>Streptomycetaceae</taxon>
        <taxon>Kitasatospora</taxon>
    </lineage>
</organism>
<sequence length="316" mass="33780">MSTASSASAVVFDPAAAIPELAAARQAAQRGDWPAVAGLFAACPEEYGLLVLADEVAKTHGIEALLGQVLAHRPGDPLATCLLADHHIHLGWQARTSRSAKDVTPEGWRAFRHHLNLAEQLLIGAVARDRGNALAWVLRLTVSRGLSLGTSETRRRHRALTRVAPHHYAGRRGLLQQLLPKWGGSWEDAHAFAVEGLHTAPAGSLAGAVVATYHVERMLAITQADRAAYAQRADVRGELAAAAAASVLHPTCRARYGLITAHSTFAMLAATGGHWTAAKAHFEAMGPYGSTDPWDMLPGDAERHFLTTRRDAVQKG</sequence>
<comment type="caution">
    <text evidence="1">The sequence shown here is derived from an EMBL/GenBank/DDBJ whole genome shotgun (WGS) entry which is preliminary data.</text>
</comment>
<gene>
    <name evidence="1" type="ORF">ACFQMG_10710</name>
</gene>
<evidence type="ECO:0000313" key="2">
    <source>
        <dbReference type="Proteomes" id="UP001596435"/>
    </source>
</evidence>
<proteinExistence type="predicted"/>
<dbReference type="EMBL" id="JBHTAJ010000016">
    <property type="protein sequence ID" value="MFC7180027.1"/>
    <property type="molecule type" value="Genomic_DNA"/>
</dbReference>
<keyword evidence="2" id="KW-1185">Reference proteome</keyword>